<dbReference type="STRING" id="578462.A0A0L0T7M0"/>
<evidence type="ECO:0000256" key="1">
    <source>
        <dbReference type="ARBA" id="ARBA00022527"/>
    </source>
</evidence>
<evidence type="ECO:0000313" key="7">
    <source>
        <dbReference type="EMBL" id="KNE70725.1"/>
    </source>
</evidence>
<dbReference type="Gene3D" id="3.30.200.20">
    <property type="entry name" value="Phosphorylase Kinase, domain 1"/>
    <property type="match status" value="1"/>
</dbReference>
<keyword evidence="6" id="KW-0472">Membrane</keyword>
<dbReference type="GO" id="GO:0004674">
    <property type="term" value="F:protein serine/threonine kinase activity"/>
    <property type="evidence" value="ECO:0007669"/>
    <property type="project" value="UniProtKB-KW"/>
</dbReference>
<keyword evidence="3" id="KW-0547">Nucleotide-binding</keyword>
<accession>A0A0L0T7M0</accession>
<dbReference type="PANTHER" id="PTHR24355">
    <property type="entry name" value="G PROTEIN-COUPLED RECEPTOR KINASE/RIBOSOMAL PROTEIN S6 KINASE"/>
    <property type="match status" value="1"/>
</dbReference>
<evidence type="ECO:0000256" key="6">
    <source>
        <dbReference type="SAM" id="Phobius"/>
    </source>
</evidence>
<evidence type="ECO:0000313" key="8">
    <source>
        <dbReference type="Proteomes" id="UP000054350"/>
    </source>
</evidence>
<reference evidence="8" key="2">
    <citation type="submission" date="2009-11" db="EMBL/GenBank/DDBJ databases">
        <title>The Genome Sequence of Allomyces macrogynus strain ATCC 38327.</title>
        <authorList>
            <consortium name="The Broad Institute Genome Sequencing Platform"/>
            <person name="Russ C."/>
            <person name="Cuomo C."/>
            <person name="Shea T."/>
            <person name="Young S.K."/>
            <person name="Zeng Q."/>
            <person name="Koehrsen M."/>
            <person name="Haas B."/>
            <person name="Borodovsky M."/>
            <person name="Guigo R."/>
            <person name="Alvarado L."/>
            <person name="Berlin A."/>
            <person name="Borenstein D."/>
            <person name="Chen Z."/>
            <person name="Engels R."/>
            <person name="Freedman E."/>
            <person name="Gellesch M."/>
            <person name="Goldberg J."/>
            <person name="Griggs A."/>
            <person name="Gujja S."/>
            <person name="Heiman D."/>
            <person name="Hepburn T."/>
            <person name="Howarth C."/>
            <person name="Jen D."/>
            <person name="Larson L."/>
            <person name="Lewis B."/>
            <person name="Mehta T."/>
            <person name="Park D."/>
            <person name="Pearson M."/>
            <person name="Roberts A."/>
            <person name="Saif S."/>
            <person name="Shenoy N."/>
            <person name="Sisk P."/>
            <person name="Stolte C."/>
            <person name="Sykes S."/>
            <person name="Walk T."/>
            <person name="White J."/>
            <person name="Yandava C."/>
            <person name="Burger G."/>
            <person name="Gray M.W."/>
            <person name="Holland P.W.H."/>
            <person name="King N."/>
            <person name="Lang F.B.F."/>
            <person name="Roger A.J."/>
            <person name="Ruiz-Trillo I."/>
            <person name="Lander E."/>
            <person name="Nusbaum C."/>
        </authorList>
    </citation>
    <scope>NUCLEOTIDE SEQUENCE [LARGE SCALE GENOMIC DNA]</scope>
    <source>
        <strain evidence="8">ATCC 38327</strain>
    </source>
</reference>
<dbReference type="EMBL" id="GG745367">
    <property type="protein sequence ID" value="KNE70725.1"/>
    <property type="molecule type" value="Genomic_DNA"/>
</dbReference>
<keyword evidence="2" id="KW-0808">Transferase</keyword>
<evidence type="ECO:0000256" key="5">
    <source>
        <dbReference type="ARBA" id="ARBA00022840"/>
    </source>
</evidence>
<reference evidence="7 8" key="1">
    <citation type="submission" date="2009-11" db="EMBL/GenBank/DDBJ databases">
        <title>Annotation of Allomyces macrogynus ATCC 38327.</title>
        <authorList>
            <consortium name="The Broad Institute Genome Sequencing Platform"/>
            <person name="Russ C."/>
            <person name="Cuomo C."/>
            <person name="Burger G."/>
            <person name="Gray M.W."/>
            <person name="Holland P.W.H."/>
            <person name="King N."/>
            <person name="Lang F.B.F."/>
            <person name="Roger A.J."/>
            <person name="Ruiz-Trillo I."/>
            <person name="Young S.K."/>
            <person name="Zeng Q."/>
            <person name="Gargeya S."/>
            <person name="Fitzgerald M."/>
            <person name="Haas B."/>
            <person name="Abouelleil A."/>
            <person name="Alvarado L."/>
            <person name="Arachchi H.M."/>
            <person name="Berlin A."/>
            <person name="Chapman S.B."/>
            <person name="Gearin G."/>
            <person name="Goldberg J."/>
            <person name="Griggs A."/>
            <person name="Gujja S."/>
            <person name="Hansen M."/>
            <person name="Heiman D."/>
            <person name="Howarth C."/>
            <person name="Larimer J."/>
            <person name="Lui A."/>
            <person name="MacDonald P.J.P."/>
            <person name="McCowen C."/>
            <person name="Montmayeur A."/>
            <person name="Murphy C."/>
            <person name="Neiman D."/>
            <person name="Pearson M."/>
            <person name="Priest M."/>
            <person name="Roberts A."/>
            <person name="Saif S."/>
            <person name="Shea T."/>
            <person name="Sisk P."/>
            <person name="Stolte C."/>
            <person name="Sykes S."/>
            <person name="Wortman J."/>
            <person name="Nusbaum C."/>
            <person name="Birren B."/>
        </authorList>
    </citation>
    <scope>NUCLEOTIDE SEQUENCE [LARGE SCALE GENOMIC DNA]</scope>
    <source>
        <strain evidence="7 8">ATCC 38327</strain>
    </source>
</reference>
<protein>
    <recommendedName>
        <fullName evidence="9">Protein kinase domain-containing protein</fullName>
    </recommendedName>
</protein>
<keyword evidence="6" id="KW-0812">Transmembrane</keyword>
<dbReference type="eggNOG" id="KOG0598">
    <property type="taxonomic scope" value="Eukaryota"/>
</dbReference>
<organism evidence="7 8">
    <name type="scientific">Allomyces macrogynus (strain ATCC 38327)</name>
    <name type="common">Allomyces javanicus var. macrogynus</name>
    <dbReference type="NCBI Taxonomy" id="578462"/>
    <lineage>
        <taxon>Eukaryota</taxon>
        <taxon>Fungi</taxon>
        <taxon>Fungi incertae sedis</taxon>
        <taxon>Blastocladiomycota</taxon>
        <taxon>Blastocladiomycetes</taxon>
        <taxon>Blastocladiales</taxon>
        <taxon>Blastocladiaceae</taxon>
        <taxon>Allomyces</taxon>
    </lineage>
</organism>
<keyword evidence="1" id="KW-0723">Serine/threonine-protein kinase</keyword>
<keyword evidence="6" id="KW-1133">Transmembrane helix</keyword>
<gene>
    <name evidence="7" type="ORF">AMAG_20316</name>
</gene>
<dbReference type="AlphaFoldDB" id="A0A0L0T7M0"/>
<dbReference type="SUPFAM" id="SSF56112">
    <property type="entry name" value="Protein kinase-like (PK-like)"/>
    <property type="match status" value="1"/>
</dbReference>
<dbReference type="VEuPathDB" id="FungiDB:AMAG_20316"/>
<dbReference type="OrthoDB" id="63267at2759"/>
<proteinExistence type="predicted"/>
<evidence type="ECO:0000256" key="3">
    <source>
        <dbReference type="ARBA" id="ARBA00022741"/>
    </source>
</evidence>
<keyword evidence="5" id="KW-0067">ATP-binding</keyword>
<evidence type="ECO:0000256" key="4">
    <source>
        <dbReference type="ARBA" id="ARBA00022777"/>
    </source>
</evidence>
<evidence type="ECO:0008006" key="9">
    <source>
        <dbReference type="Google" id="ProtNLM"/>
    </source>
</evidence>
<dbReference type="Proteomes" id="UP000054350">
    <property type="component" value="Unassembled WGS sequence"/>
</dbReference>
<dbReference type="PANTHER" id="PTHR24355:SF18">
    <property type="entry name" value="G PROTEIN-COUPLED RECEPTOR KINASE"/>
    <property type="match status" value="1"/>
</dbReference>
<keyword evidence="4" id="KW-0418">Kinase</keyword>
<evidence type="ECO:0000256" key="2">
    <source>
        <dbReference type="ARBA" id="ARBA00022679"/>
    </source>
</evidence>
<sequence>MYGSKEHIIKQRAYRNIIRERQLLEKVFHPFIVNLCFAWQDDLYLYMAFDLMLGGDLRFRWGATTGYPRRRCVLFLPSPTFFFASFTCAECWFPVVYLA</sequence>
<name>A0A0L0T7M0_ALLM3</name>
<dbReference type="InterPro" id="IPR011009">
    <property type="entry name" value="Kinase-like_dom_sf"/>
</dbReference>
<keyword evidence="8" id="KW-1185">Reference proteome</keyword>
<feature type="transmembrane region" description="Helical" evidence="6">
    <location>
        <begin position="73"/>
        <end position="95"/>
    </location>
</feature>
<dbReference type="GO" id="GO:0005524">
    <property type="term" value="F:ATP binding"/>
    <property type="evidence" value="ECO:0007669"/>
    <property type="project" value="UniProtKB-KW"/>
</dbReference>